<dbReference type="PROSITE" id="PS51819">
    <property type="entry name" value="VOC"/>
    <property type="match status" value="1"/>
</dbReference>
<proteinExistence type="predicted"/>
<accession>A0A9X1M4E9</accession>
<dbReference type="InterPro" id="IPR037523">
    <property type="entry name" value="VOC_core"/>
</dbReference>
<dbReference type="Pfam" id="PF00903">
    <property type="entry name" value="Glyoxalase"/>
    <property type="match status" value="1"/>
</dbReference>
<dbReference type="InterPro" id="IPR029068">
    <property type="entry name" value="Glyas_Bleomycin-R_OHBP_Dase"/>
</dbReference>
<dbReference type="InterPro" id="IPR004360">
    <property type="entry name" value="Glyas_Fos-R_dOase_dom"/>
</dbReference>
<dbReference type="AlphaFoldDB" id="A0A9X1M4E9"/>
<reference evidence="2" key="1">
    <citation type="submission" date="2021-10" db="EMBL/GenBank/DDBJ databases">
        <title>Novel species in genus Arthrobacter.</title>
        <authorList>
            <person name="Liu Y."/>
        </authorList>
    </citation>
    <scope>NUCLEOTIDE SEQUENCE</scope>
    <source>
        <strain evidence="2">Zg-Y809</strain>
    </source>
</reference>
<comment type="caution">
    <text evidence="2">The sequence shown here is derived from an EMBL/GenBank/DDBJ whole genome shotgun (WGS) entry which is preliminary data.</text>
</comment>
<protein>
    <submittedName>
        <fullName evidence="2">VOC family protein</fullName>
    </submittedName>
</protein>
<gene>
    <name evidence="2" type="ORF">LJ751_17230</name>
</gene>
<name>A0A9X1M4E9_9MICC</name>
<evidence type="ECO:0000313" key="3">
    <source>
        <dbReference type="Proteomes" id="UP001139264"/>
    </source>
</evidence>
<dbReference type="RefSeq" id="WP_227909283.1">
    <property type="nucleotide sequence ID" value="NZ_CP095461.1"/>
</dbReference>
<feature type="domain" description="VOC" evidence="1">
    <location>
        <begin position="4"/>
        <end position="122"/>
    </location>
</feature>
<organism evidence="2 3">
    <name type="scientific">Arthrobacter gengyunqii</name>
    <dbReference type="NCBI Taxonomy" id="2886940"/>
    <lineage>
        <taxon>Bacteria</taxon>
        <taxon>Bacillati</taxon>
        <taxon>Actinomycetota</taxon>
        <taxon>Actinomycetes</taxon>
        <taxon>Micrococcales</taxon>
        <taxon>Micrococcaceae</taxon>
        <taxon>Arthrobacter</taxon>
    </lineage>
</organism>
<evidence type="ECO:0000259" key="1">
    <source>
        <dbReference type="PROSITE" id="PS51819"/>
    </source>
</evidence>
<dbReference type="EMBL" id="JAJFZP010000019">
    <property type="protein sequence ID" value="MCC3271071.1"/>
    <property type="molecule type" value="Genomic_DNA"/>
</dbReference>
<dbReference type="Proteomes" id="UP001139264">
    <property type="component" value="Unassembled WGS sequence"/>
</dbReference>
<dbReference type="Gene3D" id="3.10.180.10">
    <property type="entry name" value="2,3-Dihydroxybiphenyl 1,2-Dioxygenase, domain 1"/>
    <property type="match status" value="1"/>
</dbReference>
<evidence type="ECO:0000313" key="2">
    <source>
        <dbReference type="EMBL" id="MCC3271071.1"/>
    </source>
</evidence>
<sequence length="140" mass="15500">MDWTLEVMVLPVSNLDRSIAFYRDQVGFILDHRTVSGDMDFAQLTPSGSGCSIVIGNPAQQQMEPGSMHGMQLVVSDARAAREVLLGRGVEAGEITVFDKRDGGTFFGFSDPDGNSWMVQEMKVRAEHPLIPRKEVTREQ</sequence>
<dbReference type="SUPFAM" id="SSF54593">
    <property type="entry name" value="Glyoxalase/Bleomycin resistance protein/Dihydroxybiphenyl dioxygenase"/>
    <property type="match status" value="1"/>
</dbReference>